<proteinExistence type="predicted"/>
<evidence type="ECO:0000313" key="3">
    <source>
        <dbReference type="Proteomes" id="UP000311382"/>
    </source>
</evidence>
<keyword evidence="3" id="KW-1185">Reference proteome</keyword>
<feature type="compositionally biased region" description="Basic residues" evidence="1">
    <location>
        <begin position="260"/>
        <end position="269"/>
    </location>
</feature>
<evidence type="ECO:0000256" key="1">
    <source>
        <dbReference type="SAM" id="MobiDB-lite"/>
    </source>
</evidence>
<feature type="compositionally biased region" description="Basic residues" evidence="1">
    <location>
        <begin position="217"/>
        <end position="226"/>
    </location>
</feature>
<feature type="compositionally biased region" description="Basic and acidic residues" evidence="1">
    <location>
        <begin position="195"/>
        <end position="216"/>
    </location>
</feature>
<name>A0A5C5FK75_9BASI</name>
<dbReference type="EMBL" id="SOZI01000222">
    <property type="protein sequence ID" value="TNY17263.1"/>
    <property type="molecule type" value="Genomic_DNA"/>
</dbReference>
<protein>
    <submittedName>
        <fullName evidence="2">Uncharacterized protein</fullName>
    </submittedName>
</protein>
<dbReference type="Proteomes" id="UP000311382">
    <property type="component" value="Unassembled WGS sequence"/>
</dbReference>
<dbReference type="Pfam" id="PF14328">
    <property type="entry name" value="DUF4385"/>
    <property type="match status" value="1"/>
</dbReference>
<feature type="compositionally biased region" description="Acidic residues" evidence="1">
    <location>
        <begin position="243"/>
        <end position="255"/>
    </location>
</feature>
<dbReference type="OrthoDB" id="2589819at2759"/>
<gene>
    <name evidence="2" type="ORF">DMC30DRAFT_406319</name>
</gene>
<dbReference type="AlphaFoldDB" id="A0A5C5FK75"/>
<comment type="caution">
    <text evidence="2">The sequence shown here is derived from an EMBL/GenBank/DDBJ whole genome shotgun (WGS) entry which is preliminary data.</text>
</comment>
<feature type="region of interest" description="Disordered" evidence="1">
    <location>
        <begin position="26"/>
        <end position="49"/>
    </location>
</feature>
<evidence type="ECO:0000313" key="2">
    <source>
        <dbReference type="EMBL" id="TNY17263.1"/>
    </source>
</evidence>
<sequence>MDHQRLSLCRHTPFCAIRSLTRTHASLTTMPRARSPSPPAVAPPRRASPLAPLSTRMRYVIGRGEQGVLTFEPYKSHLLPMWRFRTPAIATESSGRLESEFRAFVDEGDFVGADMARKFLQMGMTRSQRYANHAGGRKYSPTSGAALPRSSSPTSNPGAADKLASAAIFRAAWERAKADEGFVRLRGEWERDKEVWERENPDEVQRLEREREESRARKGTRGKAGKVAKAEGKGKKRGKGAKEEEDAGEEEEAEEEKGPPAKKRQRVKRAASDKGGQAKGESG</sequence>
<feature type="region of interest" description="Disordered" evidence="1">
    <location>
        <begin position="131"/>
        <end position="160"/>
    </location>
</feature>
<organism evidence="2 3">
    <name type="scientific">Rhodotorula diobovata</name>
    <dbReference type="NCBI Taxonomy" id="5288"/>
    <lineage>
        <taxon>Eukaryota</taxon>
        <taxon>Fungi</taxon>
        <taxon>Dikarya</taxon>
        <taxon>Basidiomycota</taxon>
        <taxon>Pucciniomycotina</taxon>
        <taxon>Microbotryomycetes</taxon>
        <taxon>Sporidiobolales</taxon>
        <taxon>Sporidiobolaceae</taxon>
        <taxon>Rhodotorula</taxon>
    </lineage>
</organism>
<feature type="region of interest" description="Disordered" evidence="1">
    <location>
        <begin position="195"/>
        <end position="283"/>
    </location>
</feature>
<feature type="non-terminal residue" evidence="2">
    <location>
        <position position="1"/>
    </location>
</feature>
<reference evidence="2 3" key="1">
    <citation type="submission" date="2019-03" db="EMBL/GenBank/DDBJ databases">
        <title>Rhodosporidium diobovatum UCD-FST 08-225 genome sequencing, assembly, and annotation.</title>
        <authorList>
            <person name="Fakankun I.U."/>
            <person name="Fristensky B."/>
            <person name="Levin D.B."/>
        </authorList>
    </citation>
    <scope>NUCLEOTIDE SEQUENCE [LARGE SCALE GENOMIC DNA]</scope>
    <source>
        <strain evidence="2 3">UCD-FST 08-225</strain>
    </source>
</reference>
<dbReference type="InterPro" id="IPR025494">
    <property type="entry name" value="DUF4385"/>
</dbReference>
<accession>A0A5C5FK75</accession>